<keyword evidence="5" id="KW-0443">Lipid metabolism</keyword>
<feature type="transmembrane region" description="Helical" evidence="8">
    <location>
        <begin position="363"/>
        <end position="383"/>
    </location>
</feature>
<dbReference type="GO" id="GO:0140042">
    <property type="term" value="P:lipid droplet formation"/>
    <property type="evidence" value="ECO:0007669"/>
    <property type="project" value="UniProtKB-ARBA"/>
</dbReference>
<evidence type="ECO:0000313" key="9">
    <source>
        <dbReference type="EMBL" id="KAK7245581.1"/>
    </source>
</evidence>
<gene>
    <name evidence="9" type="ORF">RIF29_40428</name>
</gene>
<evidence type="ECO:0000256" key="7">
    <source>
        <dbReference type="SAM" id="MobiDB-lite"/>
    </source>
</evidence>
<feature type="compositionally biased region" description="Polar residues" evidence="7">
    <location>
        <begin position="205"/>
        <end position="218"/>
    </location>
</feature>
<organism evidence="9 10">
    <name type="scientific">Crotalaria pallida</name>
    <name type="common">Smooth rattlebox</name>
    <name type="synonym">Crotalaria striata</name>
    <dbReference type="NCBI Taxonomy" id="3830"/>
    <lineage>
        <taxon>Eukaryota</taxon>
        <taxon>Viridiplantae</taxon>
        <taxon>Streptophyta</taxon>
        <taxon>Embryophyta</taxon>
        <taxon>Tracheophyta</taxon>
        <taxon>Spermatophyta</taxon>
        <taxon>Magnoliopsida</taxon>
        <taxon>eudicotyledons</taxon>
        <taxon>Gunneridae</taxon>
        <taxon>Pentapetalae</taxon>
        <taxon>rosids</taxon>
        <taxon>fabids</taxon>
        <taxon>Fabales</taxon>
        <taxon>Fabaceae</taxon>
        <taxon>Papilionoideae</taxon>
        <taxon>50 kb inversion clade</taxon>
        <taxon>genistoids sensu lato</taxon>
        <taxon>core genistoids</taxon>
        <taxon>Crotalarieae</taxon>
        <taxon>Crotalaria</taxon>
    </lineage>
</organism>
<dbReference type="GO" id="GO:0005789">
    <property type="term" value="C:endoplasmic reticulum membrane"/>
    <property type="evidence" value="ECO:0007669"/>
    <property type="project" value="UniProtKB-SubCell"/>
</dbReference>
<keyword evidence="2 8" id="KW-0812">Transmembrane</keyword>
<dbReference type="InterPro" id="IPR009617">
    <property type="entry name" value="Seipin"/>
</dbReference>
<feature type="region of interest" description="Disordered" evidence="7">
    <location>
        <begin position="195"/>
        <end position="224"/>
    </location>
</feature>
<dbReference type="EMBL" id="JAYWIO010000008">
    <property type="protein sequence ID" value="KAK7245581.1"/>
    <property type="molecule type" value="Genomic_DNA"/>
</dbReference>
<evidence type="ECO:0000256" key="6">
    <source>
        <dbReference type="ARBA" id="ARBA00023136"/>
    </source>
</evidence>
<evidence type="ECO:0000256" key="3">
    <source>
        <dbReference type="ARBA" id="ARBA00022824"/>
    </source>
</evidence>
<evidence type="ECO:0000256" key="2">
    <source>
        <dbReference type="ARBA" id="ARBA00022692"/>
    </source>
</evidence>
<dbReference type="Pfam" id="PF06775">
    <property type="entry name" value="Seipin"/>
    <property type="match status" value="1"/>
</dbReference>
<evidence type="ECO:0000313" key="10">
    <source>
        <dbReference type="Proteomes" id="UP001372338"/>
    </source>
</evidence>
<keyword evidence="6 8" id="KW-0472">Membrane</keyword>
<evidence type="ECO:0000256" key="8">
    <source>
        <dbReference type="SAM" id="Phobius"/>
    </source>
</evidence>
<feature type="region of interest" description="Disordered" evidence="7">
    <location>
        <begin position="1"/>
        <end position="75"/>
    </location>
</feature>
<feature type="compositionally biased region" description="Polar residues" evidence="7">
    <location>
        <begin position="24"/>
        <end position="70"/>
    </location>
</feature>
<feature type="transmembrane region" description="Helical" evidence="8">
    <location>
        <begin position="403"/>
        <end position="428"/>
    </location>
</feature>
<feature type="transmembrane region" description="Helical" evidence="8">
    <location>
        <begin position="331"/>
        <end position="351"/>
    </location>
</feature>
<evidence type="ECO:0000256" key="1">
    <source>
        <dbReference type="ARBA" id="ARBA00004477"/>
    </source>
</evidence>
<feature type="compositionally biased region" description="Low complexity" evidence="7">
    <location>
        <begin position="283"/>
        <end position="304"/>
    </location>
</feature>
<dbReference type="PANTHER" id="PTHR21212:SF0">
    <property type="entry name" value="SEIPIN"/>
    <property type="match status" value="1"/>
</dbReference>
<protein>
    <recommendedName>
        <fullName evidence="11">Seipin-2-like</fullName>
    </recommendedName>
</protein>
<feature type="region of interest" description="Disordered" evidence="7">
    <location>
        <begin position="274"/>
        <end position="308"/>
    </location>
</feature>
<accession>A0AAN9HQN8</accession>
<dbReference type="GO" id="GO:0006629">
    <property type="term" value="P:lipid metabolic process"/>
    <property type="evidence" value="ECO:0007669"/>
    <property type="project" value="UniProtKB-KW"/>
</dbReference>
<name>A0AAN9HQN8_CROPI</name>
<evidence type="ECO:0000256" key="5">
    <source>
        <dbReference type="ARBA" id="ARBA00023098"/>
    </source>
</evidence>
<comment type="subcellular location">
    <subcellularLocation>
        <location evidence="1">Endoplasmic reticulum membrane</location>
        <topology evidence="1">Multi-pass membrane protein</topology>
    </subcellularLocation>
</comment>
<proteinExistence type="predicted"/>
<dbReference type="AlphaFoldDB" id="A0AAN9HQN8"/>
<evidence type="ECO:0000256" key="4">
    <source>
        <dbReference type="ARBA" id="ARBA00022989"/>
    </source>
</evidence>
<keyword evidence="4 8" id="KW-1133">Transmembrane helix</keyword>
<dbReference type="Proteomes" id="UP001372338">
    <property type="component" value="Unassembled WGS sequence"/>
</dbReference>
<evidence type="ECO:0008006" key="11">
    <source>
        <dbReference type="Google" id="ProtNLM"/>
    </source>
</evidence>
<feature type="transmembrane region" description="Helical" evidence="8">
    <location>
        <begin position="626"/>
        <end position="646"/>
    </location>
</feature>
<reference evidence="9 10" key="1">
    <citation type="submission" date="2024-01" db="EMBL/GenBank/DDBJ databases">
        <title>The genomes of 5 underutilized Papilionoideae crops provide insights into root nodulation and disease resistanc.</title>
        <authorList>
            <person name="Yuan L."/>
        </authorList>
    </citation>
    <scope>NUCLEOTIDE SEQUENCE [LARGE SCALE GENOMIC DNA]</scope>
    <source>
        <strain evidence="9">ZHUSHIDOU_FW_LH</strain>
        <tissue evidence="9">Leaf</tissue>
    </source>
</reference>
<comment type="caution">
    <text evidence="9">The sequence shown here is derived from an EMBL/GenBank/DDBJ whole genome shotgun (WGS) entry which is preliminary data.</text>
</comment>
<keyword evidence="10" id="KW-1185">Reference proteome</keyword>
<sequence>MDPPPSNHDDDDDGVFSDAIDHCTTLSFNPTANDSPEPSPSASTLSDPQPVSSDPKNSQTHPSSPVTTTIRSRKIRRVSLAEESLDSSFDSTVNSESDLINGAKTSFRNHKNLQISKEDENLAQKRVLKDDVASNLTEKSDLKDEVTSNLTEKRDLKDDAASNLVEIPDSKNIADSNFADKHGLKDNAALNLAEKRDSKDDAASNLVTKHNSKDNAASNFGEKRNLNYNAASDLTEKHDLKDHTASNLDEKCSPDDDAASNLVEERDLKDNAALNLTENNEGSSSTVTTAANDDAAGDSTDSASQLGDSSLSPLELIASFVIKATEFQIKLFIMFVTYPILFIFRCCVFFIDPSGTMRKGLAFLVGIFGRVWGVMFWCISPFVDRLFKESDTIWSVAFRCGWGLLWSIYVCSILFGLFVSSFVFSGFLMKFLVEKPIQIRQVLNFDYTKHSPVAYMPIISCAGVVDAAKDSKNEIQVSKFVGERVIPSKHKVQVGVSLKVPESGYNRNLGIFQARVDFLLSNGKTIASSSQPCMLKFKSEPIRLFMTFLKIAPLVAGYVSETQNLNVKMRGFVEGDVPTSCLRVTLEQRAEYQLGAGIPEIYDASLVIESELPFFKRIIWLWKLSIYIWIAMMAFVMELLSVLMCCRPIIFPRIRQRAGYARGSAN</sequence>
<keyword evidence="3" id="KW-0256">Endoplasmic reticulum</keyword>
<dbReference type="PANTHER" id="PTHR21212">
    <property type="entry name" value="BERNARDINELLI-SEIP CONGENITAL LIPODYSTROPHY 2 HOMOLOG BSCL2 PROTEIN"/>
    <property type="match status" value="1"/>
</dbReference>
<dbReference type="CDD" id="cd23995">
    <property type="entry name" value="Seipin_BSCL2_like"/>
    <property type="match status" value="1"/>
</dbReference>